<dbReference type="Pfam" id="PF03544">
    <property type="entry name" value="TonB_C"/>
    <property type="match status" value="1"/>
</dbReference>
<protein>
    <submittedName>
        <fullName evidence="2">Energy transducer TonB</fullName>
    </submittedName>
</protein>
<dbReference type="Proteomes" id="UP000602057">
    <property type="component" value="Unassembled WGS sequence"/>
</dbReference>
<feature type="domain" description="TonB C-terminal" evidence="1">
    <location>
        <begin position="163"/>
        <end position="220"/>
    </location>
</feature>
<accession>A0A8J6UM18</accession>
<name>A0A8J6UM18_9FLAO</name>
<dbReference type="InterPro" id="IPR037682">
    <property type="entry name" value="TonB_C"/>
</dbReference>
<evidence type="ECO:0000313" key="3">
    <source>
        <dbReference type="Proteomes" id="UP000602057"/>
    </source>
</evidence>
<organism evidence="2 3">
    <name type="scientific">Aestuariibaculum suncheonense</name>
    <dbReference type="NCBI Taxonomy" id="1028745"/>
    <lineage>
        <taxon>Bacteria</taxon>
        <taxon>Pseudomonadati</taxon>
        <taxon>Bacteroidota</taxon>
        <taxon>Flavobacteriia</taxon>
        <taxon>Flavobacteriales</taxon>
        <taxon>Flavobacteriaceae</taxon>
    </lineage>
</organism>
<comment type="caution">
    <text evidence="2">The sequence shown here is derived from an EMBL/GenBank/DDBJ whole genome shotgun (WGS) entry which is preliminary data.</text>
</comment>
<sequence length="224" mass="25346">MGTTLMNCTNNKGNKQKIDSIEVIDTLQNKIVDSTKFINELIQKSSTTNHTYTKTIQTPSPSPTDIVAIETLGEIISGTIPEIMVDGELEIMGDLEPVEKTTEEDPIVFGMISETPPQFKETPKNLKDYDKKAYFSEHFSQIITENFNTDVHQNLKGIQRIYTRFKINKEGKVVDIQVRAPHPALEKEAIRVLKLLPDFIPATQRNKPVEITQNLPIFFKAGEE</sequence>
<proteinExistence type="predicted"/>
<reference evidence="2" key="1">
    <citation type="journal article" date="2013" name="Int. J. Syst. Evol. Microbiol.">
        <title>Aestuariibaculum suncheonense gen. nov., sp. nov., a marine bacterium of the family Flavobacteriaceae isolated from a tidal flat and emended descriptions of the genera Gaetbulibacter and Tamlana.</title>
        <authorList>
            <person name="Jeong S.H."/>
            <person name="Park M.S."/>
            <person name="Jin H.M."/>
            <person name="Lee K."/>
            <person name="Park W."/>
            <person name="Jeon C.O."/>
        </authorList>
    </citation>
    <scope>NUCLEOTIDE SEQUENCE</scope>
    <source>
        <strain evidence="2">SC17</strain>
    </source>
</reference>
<evidence type="ECO:0000313" key="2">
    <source>
        <dbReference type="EMBL" id="MBD0836596.1"/>
    </source>
</evidence>
<dbReference type="Gene3D" id="3.30.1150.10">
    <property type="match status" value="1"/>
</dbReference>
<dbReference type="EMBL" id="JACVXC010000006">
    <property type="protein sequence ID" value="MBD0836596.1"/>
    <property type="molecule type" value="Genomic_DNA"/>
</dbReference>
<keyword evidence="3" id="KW-1185">Reference proteome</keyword>
<gene>
    <name evidence="2" type="ORF">ICJ84_14245</name>
</gene>
<dbReference type="AlphaFoldDB" id="A0A8J6UM18"/>
<reference evidence="2" key="2">
    <citation type="submission" date="2020-09" db="EMBL/GenBank/DDBJ databases">
        <authorList>
            <person name="Wu Z."/>
        </authorList>
    </citation>
    <scope>NUCLEOTIDE SEQUENCE</scope>
    <source>
        <strain evidence="2">SC17</strain>
    </source>
</reference>
<dbReference type="SUPFAM" id="SSF74653">
    <property type="entry name" value="TolA/TonB C-terminal domain"/>
    <property type="match status" value="1"/>
</dbReference>
<dbReference type="GO" id="GO:0055085">
    <property type="term" value="P:transmembrane transport"/>
    <property type="evidence" value="ECO:0007669"/>
    <property type="project" value="InterPro"/>
</dbReference>
<evidence type="ECO:0000259" key="1">
    <source>
        <dbReference type="Pfam" id="PF03544"/>
    </source>
</evidence>